<evidence type="ECO:0000256" key="6">
    <source>
        <dbReference type="ARBA" id="ARBA00023125"/>
    </source>
</evidence>
<evidence type="ECO:0000256" key="9">
    <source>
        <dbReference type="ARBA" id="ARBA00034808"/>
    </source>
</evidence>
<keyword evidence="7" id="KW-0413">Isomerase</keyword>
<evidence type="ECO:0000256" key="12">
    <source>
        <dbReference type="PROSITE-ProRule" id="PRU00560"/>
    </source>
</evidence>
<feature type="domain" description="UvrD-like helicase C-terminal" evidence="14">
    <location>
        <begin position="300"/>
        <end position="575"/>
    </location>
</feature>
<evidence type="ECO:0000256" key="11">
    <source>
        <dbReference type="ARBA" id="ARBA00048988"/>
    </source>
</evidence>
<dbReference type="FunFam" id="1.10.486.10:FF:000003">
    <property type="entry name" value="ATP-dependent DNA helicase"/>
    <property type="match status" value="1"/>
</dbReference>
<evidence type="ECO:0000259" key="14">
    <source>
        <dbReference type="PROSITE" id="PS51217"/>
    </source>
</evidence>
<dbReference type="CDD" id="cd18807">
    <property type="entry name" value="SF1_C_UvrD"/>
    <property type="match status" value="1"/>
</dbReference>
<name>A0A9X2RFW2_9BACT</name>
<dbReference type="CDD" id="cd17932">
    <property type="entry name" value="DEXQc_UvrD"/>
    <property type="match status" value="1"/>
</dbReference>
<dbReference type="FunFam" id="1.10.10.160:FF:000001">
    <property type="entry name" value="ATP-dependent DNA helicase"/>
    <property type="match status" value="1"/>
</dbReference>
<evidence type="ECO:0000256" key="5">
    <source>
        <dbReference type="ARBA" id="ARBA00022840"/>
    </source>
</evidence>
<dbReference type="Proteomes" id="UP001139125">
    <property type="component" value="Unassembled WGS sequence"/>
</dbReference>
<dbReference type="Gene3D" id="1.10.10.160">
    <property type="match status" value="1"/>
</dbReference>
<dbReference type="InterPro" id="IPR027417">
    <property type="entry name" value="P-loop_NTPase"/>
</dbReference>
<keyword evidence="3 12" id="KW-0378">Hydrolase</keyword>
<dbReference type="RefSeq" id="WP_255135799.1">
    <property type="nucleotide sequence ID" value="NZ_JANDBC010000003.1"/>
</dbReference>
<protein>
    <recommendedName>
        <fullName evidence="9">DNA 3'-5' helicase</fullName>
        <ecNumber evidence="9">5.6.2.4</ecNumber>
    </recommendedName>
    <alternativeName>
        <fullName evidence="10">DNA 3'-5' helicase II</fullName>
    </alternativeName>
</protein>
<keyword evidence="2 12" id="KW-0547">Nucleotide-binding</keyword>
<comment type="similarity">
    <text evidence="1">Belongs to the helicase family. UvrD subfamily.</text>
</comment>
<evidence type="ECO:0000256" key="7">
    <source>
        <dbReference type="ARBA" id="ARBA00023235"/>
    </source>
</evidence>
<dbReference type="GO" id="GO:0009314">
    <property type="term" value="P:response to radiation"/>
    <property type="evidence" value="ECO:0007669"/>
    <property type="project" value="UniProtKB-ARBA"/>
</dbReference>
<dbReference type="InterPro" id="IPR000212">
    <property type="entry name" value="DNA_helicase_UvrD/REP"/>
</dbReference>
<evidence type="ECO:0000256" key="1">
    <source>
        <dbReference type="ARBA" id="ARBA00009922"/>
    </source>
</evidence>
<evidence type="ECO:0000256" key="8">
    <source>
        <dbReference type="ARBA" id="ARBA00034617"/>
    </source>
</evidence>
<dbReference type="GO" id="GO:0005524">
    <property type="term" value="F:ATP binding"/>
    <property type="evidence" value="ECO:0007669"/>
    <property type="project" value="UniProtKB-UniRule"/>
</dbReference>
<dbReference type="InterPro" id="IPR014017">
    <property type="entry name" value="DNA_helicase_UvrD-like_C"/>
</dbReference>
<evidence type="ECO:0000256" key="4">
    <source>
        <dbReference type="ARBA" id="ARBA00022806"/>
    </source>
</evidence>
<keyword evidence="5 12" id="KW-0067">ATP-binding</keyword>
<evidence type="ECO:0000256" key="2">
    <source>
        <dbReference type="ARBA" id="ARBA00022741"/>
    </source>
</evidence>
<dbReference type="GO" id="GO:0033202">
    <property type="term" value="C:DNA helicase complex"/>
    <property type="evidence" value="ECO:0007669"/>
    <property type="project" value="TreeGrafter"/>
</dbReference>
<evidence type="ECO:0000256" key="3">
    <source>
        <dbReference type="ARBA" id="ARBA00022801"/>
    </source>
</evidence>
<dbReference type="InterPro" id="IPR014016">
    <property type="entry name" value="UvrD-like_ATP-bd"/>
</dbReference>
<reference evidence="15" key="1">
    <citation type="submission" date="2022-06" db="EMBL/GenBank/DDBJ databases">
        <title>Gracilimonas sp. CAU 1638 isolated from sea sediment.</title>
        <authorList>
            <person name="Kim W."/>
        </authorList>
    </citation>
    <scope>NUCLEOTIDE SEQUENCE</scope>
    <source>
        <strain evidence="15">CAU 1638</strain>
    </source>
</reference>
<gene>
    <name evidence="15" type="ORF">NM125_15025</name>
</gene>
<keyword evidence="4 12" id="KW-0347">Helicase</keyword>
<dbReference type="AlphaFoldDB" id="A0A9X2RFW2"/>
<comment type="caution">
    <text evidence="15">The sequence shown here is derived from an EMBL/GenBank/DDBJ whole genome shotgun (WGS) entry which is preliminary data.</text>
</comment>
<dbReference type="Pfam" id="PF21196">
    <property type="entry name" value="PcrA_UvrD_tudor"/>
    <property type="match status" value="1"/>
</dbReference>
<dbReference type="PANTHER" id="PTHR11070:SF2">
    <property type="entry name" value="ATP-DEPENDENT DNA HELICASE SRS2"/>
    <property type="match status" value="1"/>
</dbReference>
<dbReference type="Pfam" id="PF13361">
    <property type="entry name" value="UvrD_C"/>
    <property type="match status" value="1"/>
</dbReference>
<organism evidence="15 16">
    <name type="scientific">Gracilimonas sediminicola</name>
    <dbReference type="NCBI Taxonomy" id="2952158"/>
    <lineage>
        <taxon>Bacteria</taxon>
        <taxon>Pseudomonadati</taxon>
        <taxon>Balneolota</taxon>
        <taxon>Balneolia</taxon>
        <taxon>Balneolales</taxon>
        <taxon>Balneolaceae</taxon>
        <taxon>Gracilimonas</taxon>
    </lineage>
</organism>
<keyword evidence="6" id="KW-0238">DNA-binding</keyword>
<evidence type="ECO:0000256" key="10">
    <source>
        <dbReference type="ARBA" id="ARBA00034923"/>
    </source>
</evidence>
<feature type="binding site" evidence="12">
    <location>
        <begin position="40"/>
        <end position="47"/>
    </location>
    <ligand>
        <name>ATP</name>
        <dbReference type="ChEBI" id="CHEBI:30616"/>
    </ligand>
</feature>
<comment type="catalytic activity">
    <reaction evidence="8">
        <text>Couples ATP hydrolysis with the unwinding of duplex DNA by translocating in the 3'-5' direction.</text>
        <dbReference type="EC" id="5.6.2.4"/>
    </reaction>
</comment>
<dbReference type="InterPro" id="IPR013986">
    <property type="entry name" value="DExx_box_DNA_helicase_dom_sf"/>
</dbReference>
<sequence>MKTFSLPSEEPKGRPDFLSGLNKQQKQAVTHTDGPLLIVAGAGSGKTRVLTYRIAYLLQQYKAAPEQILALTFTNKAAREMKERIQNLIGDKAKKLWMGTFHSIFSKILRFEADKIGYGADFTIYDTNDSQTVIKQILQELNFDPKEIKPKTIHNKISDSKNQLIEADTYQDRFVSSTLDDITARVYKIYNKRLKQSNAMDFDDLLVKPIQLFEQHPDILEKYQDRFKYILIDEYQDTNHAQYKVTKLLAAKYENICVVGDDAQSIYSFRGADISNILNFKEDYEDATQVPLEQNYRSTKAILQCADSIIKQNTKQLDKTLWTDQDYGERITVLENFDERDEANRVASHIQNLKMKHGYKNNNFAILYRTNYQSRVFEEALRRKDLAYQLVGGLSFYQRKEIKDVLAYLTLLVNPHDETNLLRIINEPSRGIGNKSIQDLIKQAREESSSIWNIIQNIEELDVYKPAKARVREFVDMINRLRSNLEGGESISDTVKAMLEQSGYMRALVEENSHESMMRRDNIIELQNAISYYEKGKEKPSLSAFLQEISLITDTDKFDEDKPAITLMTVHASKGLEFPCVFIVGLEENLFPMGARDNFDVDIEEERRLFYVAITRAEERLYFSHCRSRFKFGEEMRQSRSRFLDEVDAGVVQTETGATISQKKDRFENKSSGDSGRDMDYDWKQAHTKKTYKSPSATIHYDYEDGEDPFQVGTKVMHSKFGPGKIISRSGLGTDAKVVVFFKNRGQKKLMLRAAPLQVID</sequence>
<comment type="catalytic activity">
    <reaction evidence="11">
        <text>ATP + H2O = ADP + phosphate + H(+)</text>
        <dbReference type="Rhea" id="RHEA:13065"/>
        <dbReference type="ChEBI" id="CHEBI:15377"/>
        <dbReference type="ChEBI" id="CHEBI:15378"/>
        <dbReference type="ChEBI" id="CHEBI:30616"/>
        <dbReference type="ChEBI" id="CHEBI:43474"/>
        <dbReference type="ChEBI" id="CHEBI:456216"/>
        <dbReference type="EC" id="5.6.2.4"/>
    </reaction>
</comment>
<dbReference type="GO" id="GO:0016787">
    <property type="term" value="F:hydrolase activity"/>
    <property type="evidence" value="ECO:0007669"/>
    <property type="project" value="UniProtKB-UniRule"/>
</dbReference>
<evidence type="ECO:0000259" key="13">
    <source>
        <dbReference type="PROSITE" id="PS51198"/>
    </source>
</evidence>
<evidence type="ECO:0000313" key="16">
    <source>
        <dbReference type="Proteomes" id="UP001139125"/>
    </source>
</evidence>
<dbReference type="GO" id="GO:0003677">
    <property type="term" value="F:DNA binding"/>
    <property type="evidence" value="ECO:0007669"/>
    <property type="project" value="UniProtKB-KW"/>
</dbReference>
<evidence type="ECO:0000313" key="15">
    <source>
        <dbReference type="EMBL" id="MCP9292901.1"/>
    </source>
</evidence>
<dbReference type="GO" id="GO:0005829">
    <property type="term" value="C:cytosol"/>
    <property type="evidence" value="ECO:0007669"/>
    <property type="project" value="TreeGrafter"/>
</dbReference>
<keyword evidence="16" id="KW-1185">Reference proteome</keyword>
<dbReference type="SUPFAM" id="SSF52540">
    <property type="entry name" value="P-loop containing nucleoside triphosphate hydrolases"/>
    <property type="match status" value="1"/>
</dbReference>
<accession>A0A9X2RFW2</accession>
<dbReference type="PROSITE" id="PS51198">
    <property type="entry name" value="UVRD_HELICASE_ATP_BIND"/>
    <property type="match status" value="1"/>
</dbReference>
<dbReference type="Pfam" id="PF00580">
    <property type="entry name" value="UvrD-helicase"/>
    <property type="match status" value="1"/>
</dbReference>
<dbReference type="Gene3D" id="3.40.50.300">
    <property type="entry name" value="P-loop containing nucleotide triphosphate hydrolases"/>
    <property type="match status" value="2"/>
</dbReference>
<dbReference type="EC" id="5.6.2.4" evidence="9"/>
<proteinExistence type="inferred from homology"/>
<dbReference type="Gene3D" id="1.10.486.10">
    <property type="entry name" value="PCRA, domain 4"/>
    <property type="match status" value="1"/>
</dbReference>
<dbReference type="EMBL" id="JANDBC010000003">
    <property type="protein sequence ID" value="MCP9292901.1"/>
    <property type="molecule type" value="Genomic_DNA"/>
</dbReference>
<dbReference type="PANTHER" id="PTHR11070">
    <property type="entry name" value="UVRD / RECB / PCRA DNA HELICASE FAMILY MEMBER"/>
    <property type="match status" value="1"/>
</dbReference>
<dbReference type="PROSITE" id="PS51217">
    <property type="entry name" value="UVRD_HELICASE_CTER"/>
    <property type="match status" value="1"/>
</dbReference>
<dbReference type="GO" id="GO:0043138">
    <property type="term" value="F:3'-5' DNA helicase activity"/>
    <property type="evidence" value="ECO:0007669"/>
    <property type="project" value="UniProtKB-EC"/>
</dbReference>
<feature type="domain" description="UvrD-like helicase ATP-binding" evidence="13">
    <location>
        <begin position="19"/>
        <end position="299"/>
    </location>
</feature>
<dbReference type="GO" id="GO:0000725">
    <property type="term" value="P:recombinational repair"/>
    <property type="evidence" value="ECO:0007669"/>
    <property type="project" value="TreeGrafter"/>
</dbReference>